<gene>
    <name evidence="2" type="ORF">D9V37_07995</name>
</gene>
<proteinExistence type="predicted"/>
<dbReference type="PROSITE" id="PS51318">
    <property type="entry name" value="TAT"/>
    <property type="match status" value="1"/>
</dbReference>
<feature type="signal peptide" evidence="1">
    <location>
        <begin position="1"/>
        <end position="25"/>
    </location>
</feature>
<organism evidence="2 3">
    <name type="scientific">Nocardioides mangrovicus</name>
    <dbReference type="NCBI Taxonomy" id="2478913"/>
    <lineage>
        <taxon>Bacteria</taxon>
        <taxon>Bacillati</taxon>
        <taxon>Actinomycetota</taxon>
        <taxon>Actinomycetes</taxon>
        <taxon>Propionibacteriales</taxon>
        <taxon>Nocardioidaceae</taxon>
        <taxon>Nocardioides</taxon>
    </lineage>
</organism>
<keyword evidence="3" id="KW-1185">Reference proteome</keyword>
<accession>A0A3L8P3Z2</accession>
<dbReference type="InterPro" id="IPR006311">
    <property type="entry name" value="TAT_signal"/>
</dbReference>
<dbReference type="EMBL" id="RDBE01000006">
    <property type="protein sequence ID" value="RLV49821.1"/>
    <property type="molecule type" value="Genomic_DNA"/>
</dbReference>
<dbReference type="PROSITE" id="PS51257">
    <property type="entry name" value="PROKAR_LIPOPROTEIN"/>
    <property type="match status" value="1"/>
</dbReference>
<reference evidence="2 3" key="1">
    <citation type="submission" date="2018-10" db="EMBL/GenBank/DDBJ databases">
        <title>Marmoricola sp. 4Q3S-7 whole genome shotgun sequence.</title>
        <authorList>
            <person name="Li F."/>
        </authorList>
    </citation>
    <scope>NUCLEOTIDE SEQUENCE [LARGE SCALE GENOMIC DNA]</scope>
    <source>
        <strain evidence="2 3">4Q3S-7</strain>
    </source>
</reference>
<dbReference type="AlphaFoldDB" id="A0A3L8P3Z2"/>
<name>A0A3L8P3Z2_9ACTN</name>
<comment type="caution">
    <text evidence="2">The sequence shown here is derived from an EMBL/GenBank/DDBJ whole genome shotgun (WGS) entry which is preliminary data.</text>
</comment>
<dbReference type="Proteomes" id="UP000281708">
    <property type="component" value="Unassembled WGS sequence"/>
</dbReference>
<protein>
    <submittedName>
        <fullName evidence="2">Uncharacterized protein</fullName>
    </submittedName>
</protein>
<feature type="chain" id="PRO_5018217464" evidence="1">
    <location>
        <begin position="26"/>
        <end position="183"/>
    </location>
</feature>
<sequence>MLSRRPLLVLASLGTLAGCGAAAHARPVAPTAGKQEHVDSRPTRFTIRPDDYHVPYAGTAADGRRFFLSDELFSDDRGWVGLFLWTADGVFDEVRVSAVGRATGVPPGQAAPAPSDRTLQDRLHELGKFVLEPITVEPFTRTVDGTEFGWEVGRYDDGSYYISIEPGDFIAYSSPWDGYEYDT</sequence>
<keyword evidence="1" id="KW-0732">Signal</keyword>
<evidence type="ECO:0000313" key="3">
    <source>
        <dbReference type="Proteomes" id="UP000281708"/>
    </source>
</evidence>
<evidence type="ECO:0000313" key="2">
    <source>
        <dbReference type="EMBL" id="RLV49821.1"/>
    </source>
</evidence>
<evidence type="ECO:0000256" key="1">
    <source>
        <dbReference type="SAM" id="SignalP"/>
    </source>
</evidence>